<dbReference type="SUPFAM" id="SSF55729">
    <property type="entry name" value="Acyl-CoA N-acyltransferases (Nat)"/>
    <property type="match status" value="1"/>
</dbReference>
<sequence>MGERVLQIRTADKNDAEAILAHCRKAFGESDFLMTEAEEFNITIEEEEAWIEQSIQSGDLILLAEIDSEVIGMLNFRRSKSKKVNHHGFFGITIQEKHCNQGLGSEMMKQFMKWAEDEPGLEKICLEVFSYNQRAIHLYKRFGFQEEGRKIKHIKRNDGSYADELMMYKFVK</sequence>
<dbReference type="InterPro" id="IPR000182">
    <property type="entry name" value="GNAT_dom"/>
</dbReference>
<proteinExistence type="predicted"/>
<dbReference type="PATRIC" id="fig|1459.3.peg.5157"/>
<feature type="domain" description="N-acetyltransferase" evidence="1">
    <location>
        <begin position="6"/>
        <end position="172"/>
    </location>
</feature>
<dbReference type="PROSITE" id="PS51186">
    <property type="entry name" value="GNAT"/>
    <property type="match status" value="1"/>
</dbReference>
<dbReference type="InterPro" id="IPR016181">
    <property type="entry name" value="Acyl_CoA_acyltransferase"/>
</dbReference>
<keyword evidence="2" id="KW-0808">Transferase</keyword>
<comment type="caution">
    <text evidence="2">The sequence shown here is derived from an EMBL/GenBank/DDBJ whole genome shotgun (WGS) entry which is preliminary data.</text>
</comment>
<reference evidence="3" key="1">
    <citation type="submission" date="2015-07" db="EMBL/GenBank/DDBJ databases">
        <title>Fjat-10036 dsm4.</title>
        <authorList>
            <person name="Liu B."/>
            <person name="Wang J."/>
            <person name="Zhu Y."/>
            <person name="Liu G."/>
            <person name="Chen Q."/>
            <person name="Chen Z."/>
            <person name="Lan J."/>
            <person name="Che J."/>
            <person name="Ge C."/>
            <person name="Shi H."/>
            <person name="Pan Z."/>
            <person name="Liu X."/>
        </authorList>
    </citation>
    <scope>NUCLEOTIDE SEQUENCE [LARGE SCALE GENOMIC DNA]</scope>
    <source>
        <strain evidence="3">DSM 4</strain>
    </source>
</reference>
<gene>
    <name evidence="2" type="ORF">AF332_23390</name>
</gene>
<dbReference type="Pfam" id="PF00583">
    <property type="entry name" value="Acetyltransf_1"/>
    <property type="match status" value="1"/>
</dbReference>
<dbReference type="AlphaFoldDB" id="A0A0M0GJ67"/>
<name>A0A0M0GJ67_SPOGL</name>
<keyword evidence="3" id="KW-1185">Reference proteome</keyword>
<dbReference type="PANTHER" id="PTHR43415:SF3">
    <property type="entry name" value="GNAT-FAMILY ACETYLTRANSFERASE"/>
    <property type="match status" value="1"/>
</dbReference>
<evidence type="ECO:0000313" key="2">
    <source>
        <dbReference type="EMBL" id="KON89471.1"/>
    </source>
</evidence>
<protein>
    <submittedName>
        <fullName evidence="2">Acetyltransferase</fullName>
    </submittedName>
</protein>
<dbReference type="CDD" id="cd04301">
    <property type="entry name" value="NAT_SF"/>
    <property type="match status" value="1"/>
</dbReference>
<dbReference type="Proteomes" id="UP000037109">
    <property type="component" value="Unassembled WGS sequence"/>
</dbReference>
<dbReference type="GO" id="GO:0016747">
    <property type="term" value="F:acyltransferase activity, transferring groups other than amino-acyl groups"/>
    <property type="evidence" value="ECO:0007669"/>
    <property type="project" value="InterPro"/>
</dbReference>
<accession>A0A0M0GJ67</accession>
<evidence type="ECO:0000259" key="1">
    <source>
        <dbReference type="PROSITE" id="PS51186"/>
    </source>
</evidence>
<dbReference type="STRING" id="1459.AF332_23390"/>
<evidence type="ECO:0000313" key="3">
    <source>
        <dbReference type="Proteomes" id="UP000037109"/>
    </source>
</evidence>
<dbReference type="Gene3D" id="3.40.630.30">
    <property type="match status" value="1"/>
</dbReference>
<dbReference type="PANTHER" id="PTHR43415">
    <property type="entry name" value="SPERMIDINE N(1)-ACETYLTRANSFERASE"/>
    <property type="match status" value="1"/>
</dbReference>
<dbReference type="EMBL" id="LGUF01000007">
    <property type="protein sequence ID" value="KON89471.1"/>
    <property type="molecule type" value="Genomic_DNA"/>
</dbReference>
<organism evidence="2 3">
    <name type="scientific">Sporosarcina globispora</name>
    <name type="common">Bacillus globisporus</name>
    <dbReference type="NCBI Taxonomy" id="1459"/>
    <lineage>
        <taxon>Bacteria</taxon>
        <taxon>Bacillati</taxon>
        <taxon>Bacillota</taxon>
        <taxon>Bacilli</taxon>
        <taxon>Bacillales</taxon>
        <taxon>Caryophanaceae</taxon>
        <taxon>Sporosarcina</taxon>
    </lineage>
</organism>